<evidence type="ECO:0000259" key="2">
    <source>
        <dbReference type="Pfam" id="PF01693"/>
    </source>
</evidence>
<protein>
    <recommendedName>
        <fullName evidence="2">Ribonuclease H1 N-terminal domain-containing protein</fullName>
    </recommendedName>
</protein>
<organism evidence="3 4">
    <name type="scientific">Sphaerobolus stellatus (strain SS14)</name>
    <dbReference type="NCBI Taxonomy" id="990650"/>
    <lineage>
        <taxon>Eukaryota</taxon>
        <taxon>Fungi</taxon>
        <taxon>Dikarya</taxon>
        <taxon>Basidiomycota</taxon>
        <taxon>Agaricomycotina</taxon>
        <taxon>Agaricomycetes</taxon>
        <taxon>Phallomycetidae</taxon>
        <taxon>Geastrales</taxon>
        <taxon>Sphaerobolaceae</taxon>
        <taxon>Sphaerobolus</taxon>
    </lineage>
</organism>
<proteinExistence type="predicted"/>
<evidence type="ECO:0000313" key="4">
    <source>
        <dbReference type="Proteomes" id="UP000054279"/>
    </source>
</evidence>
<feature type="compositionally biased region" description="Basic and acidic residues" evidence="1">
    <location>
        <begin position="287"/>
        <end position="301"/>
    </location>
</feature>
<dbReference type="Pfam" id="PF01693">
    <property type="entry name" value="Cauli_VI"/>
    <property type="match status" value="1"/>
</dbReference>
<feature type="compositionally biased region" description="Basic and acidic residues" evidence="1">
    <location>
        <begin position="494"/>
        <end position="503"/>
    </location>
</feature>
<dbReference type="HOGENOM" id="CLU_503598_0_0_1"/>
<dbReference type="Proteomes" id="UP000054279">
    <property type="component" value="Unassembled WGS sequence"/>
</dbReference>
<reference evidence="3 4" key="1">
    <citation type="submission" date="2014-06" db="EMBL/GenBank/DDBJ databases">
        <title>Evolutionary Origins and Diversification of the Mycorrhizal Mutualists.</title>
        <authorList>
            <consortium name="DOE Joint Genome Institute"/>
            <consortium name="Mycorrhizal Genomics Consortium"/>
            <person name="Kohler A."/>
            <person name="Kuo A."/>
            <person name="Nagy L.G."/>
            <person name="Floudas D."/>
            <person name="Copeland A."/>
            <person name="Barry K.W."/>
            <person name="Cichocki N."/>
            <person name="Veneault-Fourrey C."/>
            <person name="LaButti K."/>
            <person name="Lindquist E.A."/>
            <person name="Lipzen A."/>
            <person name="Lundell T."/>
            <person name="Morin E."/>
            <person name="Murat C."/>
            <person name="Riley R."/>
            <person name="Ohm R."/>
            <person name="Sun H."/>
            <person name="Tunlid A."/>
            <person name="Henrissat B."/>
            <person name="Grigoriev I.V."/>
            <person name="Hibbett D.S."/>
            <person name="Martin F."/>
        </authorList>
    </citation>
    <scope>NUCLEOTIDE SEQUENCE [LARGE SCALE GENOMIC DNA]</scope>
    <source>
        <strain evidence="3 4">SS14</strain>
    </source>
</reference>
<sequence length="541" mass="58838">MPTRWYAVRVGLKPAIYSTLGAALAVCDGCSGKHFQMFKSLLAAEEQFKEWICNNSIETVISPGTQADEKIVSALSFLLLSLKDARNGATLLSAPDSISPSMASMASPTLTTTATDDDVSKLDGSSTHCDSRYDEDNEKFMATLVAATLDDIGPDQPGQWFAVTEIEPITQASRKGAKKVPNIASNLASVSQELLGKHISNPWHIDKYITNFKERYAERYDVEWEAELVLANKEGRKPYPLNATRAAAAYSWKREQDPEVVKRVNDMVAEGTEKAEEARRLREEIIKREKEREKEQAKAGGDEPTPEDYQIGIDDFVQGLPSWMDKYVRATGGAICVSFGAPLPAKNGELRAVHLYAGPKVPLESVTGSSSTQLGDYKEWRSQHGNVNPSSWKCAVTQPWGSFLKRAFPQALREQRVLGSGKAKANAASMLDEAAKEGNGVEGAVIDMEVVPGDASQGQGRIGESPARAVIGQSSTTAARTAAEISHQPGTSNKEVEGGKDDNVHRVAPTSTMSLHADVEMYSEVVLPRSQTVTFSHVAYK</sequence>
<dbReference type="InterPro" id="IPR009027">
    <property type="entry name" value="Ribosomal_bL9/RNase_H1_N"/>
</dbReference>
<dbReference type="EMBL" id="KN837187">
    <property type="protein sequence ID" value="KIJ35547.1"/>
    <property type="molecule type" value="Genomic_DNA"/>
</dbReference>
<evidence type="ECO:0000313" key="3">
    <source>
        <dbReference type="EMBL" id="KIJ35547.1"/>
    </source>
</evidence>
<gene>
    <name evidence="3" type="ORF">M422DRAFT_262129</name>
</gene>
<dbReference type="AlphaFoldDB" id="A0A0C9V1I9"/>
<keyword evidence="4" id="KW-1185">Reference proteome</keyword>
<accession>A0A0C9V1I9</accession>
<dbReference type="InterPro" id="IPR037056">
    <property type="entry name" value="RNase_H1_N_sf"/>
</dbReference>
<feature type="region of interest" description="Disordered" evidence="1">
    <location>
        <begin position="482"/>
        <end position="503"/>
    </location>
</feature>
<evidence type="ECO:0000256" key="1">
    <source>
        <dbReference type="SAM" id="MobiDB-lite"/>
    </source>
</evidence>
<feature type="domain" description="Ribonuclease H1 N-terminal" evidence="2">
    <location>
        <begin position="5"/>
        <end position="46"/>
    </location>
</feature>
<dbReference type="Gene3D" id="3.40.970.10">
    <property type="entry name" value="Ribonuclease H1, N-terminal domain"/>
    <property type="match status" value="1"/>
</dbReference>
<dbReference type="SUPFAM" id="SSF55658">
    <property type="entry name" value="L9 N-domain-like"/>
    <property type="match status" value="1"/>
</dbReference>
<dbReference type="InterPro" id="IPR011320">
    <property type="entry name" value="RNase_H1_N"/>
</dbReference>
<feature type="region of interest" description="Disordered" evidence="1">
    <location>
        <begin position="287"/>
        <end position="310"/>
    </location>
</feature>
<name>A0A0C9V1I9_SPHS4</name>